<proteinExistence type="predicted"/>
<keyword evidence="2" id="KW-0808">Transferase</keyword>
<evidence type="ECO:0000313" key="2">
    <source>
        <dbReference type="EMBL" id="MCI08803.1"/>
    </source>
</evidence>
<keyword evidence="3" id="KW-1185">Reference proteome</keyword>
<feature type="compositionally biased region" description="Polar residues" evidence="1">
    <location>
        <begin position="47"/>
        <end position="58"/>
    </location>
</feature>
<evidence type="ECO:0000256" key="1">
    <source>
        <dbReference type="SAM" id="MobiDB-lite"/>
    </source>
</evidence>
<dbReference type="AlphaFoldDB" id="A0A392P9P5"/>
<feature type="region of interest" description="Disordered" evidence="1">
    <location>
        <begin position="1"/>
        <end position="68"/>
    </location>
</feature>
<organism evidence="2 3">
    <name type="scientific">Trifolium medium</name>
    <dbReference type="NCBI Taxonomy" id="97028"/>
    <lineage>
        <taxon>Eukaryota</taxon>
        <taxon>Viridiplantae</taxon>
        <taxon>Streptophyta</taxon>
        <taxon>Embryophyta</taxon>
        <taxon>Tracheophyta</taxon>
        <taxon>Spermatophyta</taxon>
        <taxon>Magnoliopsida</taxon>
        <taxon>eudicotyledons</taxon>
        <taxon>Gunneridae</taxon>
        <taxon>Pentapetalae</taxon>
        <taxon>rosids</taxon>
        <taxon>fabids</taxon>
        <taxon>Fabales</taxon>
        <taxon>Fabaceae</taxon>
        <taxon>Papilionoideae</taxon>
        <taxon>50 kb inversion clade</taxon>
        <taxon>NPAAA clade</taxon>
        <taxon>Hologalegina</taxon>
        <taxon>IRL clade</taxon>
        <taxon>Trifolieae</taxon>
        <taxon>Trifolium</taxon>
    </lineage>
</organism>
<evidence type="ECO:0000313" key="3">
    <source>
        <dbReference type="Proteomes" id="UP000265520"/>
    </source>
</evidence>
<reference evidence="2 3" key="1">
    <citation type="journal article" date="2018" name="Front. Plant Sci.">
        <title>Red Clover (Trifolium pratense) and Zigzag Clover (T. medium) - A Picture of Genomic Similarities and Differences.</title>
        <authorList>
            <person name="Dluhosova J."/>
            <person name="Istvanek J."/>
            <person name="Nedelnik J."/>
            <person name="Repkova J."/>
        </authorList>
    </citation>
    <scope>NUCLEOTIDE SEQUENCE [LARGE SCALE GENOMIC DNA]</scope>
    <source>
        <strain evidence="3">cv. 10/8</strain>
        <tissue evidence="2">Leaf</tissue>
    </source>
</reference>
<feature type="non-terminal residue" evidence="2">
    <location>
        <position position="1"/>
    </location>
</feature>
<name>A0A392P9P5_9FABA</name>
<sequence>SPAEQLEFGSLGPMGFSGANELPQPNEGSRSGNGALEEQRFHGGPAQRSSPDQPSSPHVSRGPDSNVR</sequence>
<comment type="caution">
    <text evidence="2">The sequence shown here is derived from an EMBL/GenBank/DDBJ whole genome shotgun (WGS) entry which is preliminary data.</text>
</comment>
<accession>A0A392P9P5</accession>
<protein>
    <submittedName>
        <fullName evidence="2">Nucleotidyltransferase</fullName>
    </submittedName>
</protein>
<dbReference type="EMBL" id="LXQA010070385">
    <property type="protein sequence ID" value="MCI08803.1"/>
    <property type="molecule type" value="Genomic_DNA"/>
</dbReference>
<dbReference type="Proteomes" id="UP000265520">
    <property type="component" value="Unassembled WGS sequence"/>
</dbReference>
<dbReference type="GO" id="GO:0016740">
    <property type="term" value="F:transferase activity"/>
    <property type="evidence" value="ECO:0007669"/>
    <property type="project" value="UniProtKB-KW"/>
</dbReference>